<name>A0A1I7YG77_9BILA</name>
<evidence type="ECO:0000256" key="1">
    <source>
        <dbReference type="SAM" id="Phobius"/>
    </source>
</evidence>
<evidence type="ECO:0000313" key="2">
    <source>
        <dbReference type="Proteomes" id="UP000095287"/>
    </source>
</evidence>
<protein>
    <submittedName>
        <fullName evidence="3">Ion_trans domain-containing protein</fullName>
    </submittedName>
</protein>
<keyword evidence="1" id="KW-1133">Transmembrane helix</keyword>
<reference evidence="3" key="1">
    <citation type="submission" date="2016-11" db="UniProtKB">
        <authorList>
            <consortium name="WormBaseParasite"/>
        </authorList>
    </citation>
    <scope>IDENTIFICATION</scope>
</reference>
<feature type="transmembrane region" description="Helical" evidence="1">
    <location>
        <begin position="12"/>
        <end position="38"/>
    </location>
</feature>
<dbReference type="WBParaSite" id="L893_g15985.t1">
    <property type="protein sequence ID" value="L893_g15985.t1"/>
    <property type="gene ID" value="L893_g15985"/>
</dbReference>
<accession>A0A1I7YG77</accession>
<dbReference type="Proteomes" id="UP000095287">
    <property type="component" value="Unplaced"/>
</dbReference>
<sequence>MNETQLFSENNTGFLVVAEVIALLGITIFNTVGCIAIIRQIYRIIFYDLPELCALIRAIRSQIIGSRNREAVAAAVRSNTPDSIAQVRDGQMEDGDVLREDGAAETKKKKARVRFADAEDDDTPLVQFLNG</sequence>
<keyword evidence="1" id="KW-0812">Transmembrane</keyword>
<keyword evidence="1" id="KW-0472">Membrane</keyword>
<proteinExistence type="predicted"/>
<keyword evidence="2" id="KW-1185">Reference proteome</keyword>
<dbReference type="AlphaFoldDB" id="A0A1I7YG77"/>
<evidence type="ECO:0000313" key="3">
    <source>
        <dbReference type="WBParaSite" id="L893_g15985.t1"/>
    </source>
</evidence>
<organism evidence="2 3">
    <name type="scientific">Steinernema glaseri</name>
    <dbReference type="NCBI Taxonomy" id="37863"/>
    <lineage>
        <taxon>Eukaryota</taxon>
        <taxon>Metazoa</taxon>
        <taxon>Ecdysozoa</taxon>
        <taxon>Nematoda</taxon>
        <taxon>Chromadorea</taxon>
        <taxon>Rhabditida</taxon>
        <taxon>Tylenchina</taxon>
        <taxon>Panagrolaimomorpha</taxon>
        <taxon>Strongyloidoidea</taxon>
        <taxon>Steinernematidae</taxon>
        <taxon>Steinernema</taxon>
    </lineage>
</organism>